<dbReference type="SUPFAM" id="SSF101801">
    <property type="entry name" value="Surface presentation of antigens (SPOA)"/>
    <property type="match status" value="1"/>
</dbReference>
<dbReference type="STRING" id="474950.SAMN05421771_1593"/>
<dbReference type="OrthoDB" id="122656at2"/>
<keyword evidence="2" id="KW-0966">Cell projection</keyword>
<dbReference type="Gene3D" id="2.30.330.10">
    <property type="entry name" value="SpoA-like"/>
    <property type="match status" value="1"/>
</dbReference>
<dbReference type="RefSeq" id="WP_089838218.1">
    <property type="nucleotide sequence ID" value="NZ_FOZL01000001.1"/>
</dbReference>
<keyword evidence="3" id="KW-1185">Reference proteome</keyword>
<proteinExistence type="predicted"/>
<name>A0A1I6M0E2_9BACT</name>
<evidence type="ECO:0000259" key="1">
    <source>
        <dbReference type="Pfam" id="PF01052"/>
    </source>
</evidence>
<dbReference type="Proteomes" id="UP000199024">
    <property type="component" value="Unassembled WGS sequence"/>
</dbReference>
<organism evidence="2 3">
    <name type="scientific">Granulicella pectinivorans</name>
    <dbReference type="NCBI Taxonomy" id="474950"/>
    <lineage>
        <taxon>Bacteria</taxon>
        <taxon>Pseudomonadati</taxon>
        <taxon>Acidobacteriota</taxon>
        <taxon>Terriglobia</taxon>
        <taxon>Terriglobales</taxon>
        <taxon>Acidobacteriaceae</taxon>
        <taxon>Granulicella</taxon>
    </lineage>
</organism>
<dbReference type="InterPro" id="IPR001543">
    <property type="entry name" value="FliN-like_C"/>
</dbReference>
<evidence type="ECO:0000313" key="3">
    <source>
        <dbReference type="Proteomes" id="UP000199024"/>
    </source>
</evidence>
<dbReference type="InterPro" id="IPR036429">
    <property type="entry name" value="SpoA-like_sf"/>
</dbReference>
<reference evidence="2 3" key="1">
    <citation type="submission" date="2016-10" db="EMBL/GenBank/DDBJ databases">
        <authorList>
            <person name="de Groot N.N."/>
        </authorList>
    </citation>
    <scope>NUCLEOTIDE SEQUENCE [LARGE SCALE GENOMIC DNA]</scope>
    <source>
        <strain evidence="2 3">DSM 21001</strain>
    </source>
</reference>
<dbReference type="Pfam" id="PF01052">
    <property type="entry name" value="FliMN_C"/>
    <property type="match status" value="1"/>
</dbReference>
<dbReference type="AlphaFoldDB" id="A0A1I6M0E2"/>
<gene>
    <name evidence="2" type="ORF">SAMN05421771_1593</name>
</gene>
<dbReference type="EMBL" id="FOZL01000001">
    <property type="protein sequence ID" value="SFS09104.1"/>
    <property type="molecule type" value="Genomic_DNA"/>
</dbReference>
<keyword evidence="2" id="KW-0282">Flagellum</keyword>
<evidence type="ECO:0000313" key="2">
    <source>
        <dbReference type="EMBL" id="SFS09104.1"/>
    </source>
</evidence>
<feature type="domain" description="Flagellar motor switch protein FliN-like C-terminal" evidence="1">
    <location>
        <begin position="53"/>
        <end position="118"/>
    </location>
</feature>
<protein>
    <submittedName>
        <fullName evidence="2">Type III flagellar switch regulator (C-ring) FliN C-term</fullName>
    </submittedName>
</protein>
<sequence>MSDEMRLGNEDAAWPANGLDTSEVRRMALALQGEAVPALGSPLSKERWGAYAEVEARLSVEVPLPRMSLKELLAMKPGTLLRSDWQISQDVSLRVGDVFLAFVSCEPAGDRLGVRINGFDQTAGAL</sequence>
<accession>A0A1I6M0E2</accession>
<keyword evidence="2" id="KW-0969">Cilium</keyword>